<evidence type="ECO:0000313" key="12">
    <source>
        <dbReference type="EMBL" id="ESO96394.1"/>
    </source>
</evidence>
<dbReference type="KEGG" id="lgi:LOTGIDRAFT_178238"/>
<reference evidence="12 13" key="1">
    <citation type="journal article" date="2013" name="Nature">
        <title>Insights into bilaterian evolution from three spiralian genomes.</title>
        <authorList>
            <person name="Simakov O."/>
            <person name="Marletaz F."/>
            <person name="Cho S.J."/>
            <person name="Edsinger-Gonzales E."/>
            <person name="Havlak P."/>
            <person name="Hellsten U."/>
            <person name="Kuo D.H."/>
            <person name="Larsson T."/>
            <person name="Lv J."/>
            <person name="Arendt D."/>
            <person name="Savage R."/>
            <person name="Osoegawa K."/>
            <person name="de Jong P."/>
            <person name="Grimwood J."/>
            <person name="Chapman J.A."/>
            <person name="Shapiro H."/>
            <person name="Aerts A."/>
            <person name="Otillar R.P."/>
            <person name="Terry A.Y."/>
            <person name="Boore J.L."/>
            <person name="Grigoriev I.V."/>
            <person name="Lindberg D.R."/>
            <person name="Seaver E.C."/>
            <person name="Weisblat D.A."/>
            <person name="Putnam N.H."/>
            <person name="Rokhsar D.S."/>
        </authorList>
    </citation>
    <scope>NUCLEOTIDE SEQUENCE [LARGE SCALE GENOMIC DNA]</scope>
</reference>
<dbReference type="EMBL" id="KB201459">
    <property type="protein sequence ID" value="ESO96394.1"/>
    <property type="molecule type" value="Genomic_DNA"/>
</dbReference>
<dbReference type="PANTHER" id="PTHR12260">
    <property type="entry name" value="DAMAGE-CONTROL PHOSPHATASE ARMT1"/>
    <property type="match status" value="1"/>
</dbReference>
<dbReference type="GO" id="GO:0006974">
    <property type="term" value="P:DNA damage response"/>
    <property type="evidence" value="ECO:0007669"/>
    <property type="project" value="TreeGrafter"/>
</dbReference>
<dbReference type="GO" id="GO:0008983">
    <property type="term" value="F:protein-glutamate O-methyltransferase activity"/>
    <property type="evidence" value="ECO:0007669"/>
    <property type="project" value="RHEA"/>
</dbReference>
<proteinExistence type="inferred from homology"/>
<dbReference type="PANTHER" id="PTHR12260:SF6">
    <property type="entry name" value="DAMAGE-CONTROL PHOSPHATASE ARMT1"/>
    <property type="match status" value="1"/>
</dbReference>
<comment type="catalytic activity">
    <reaction evidence="2 10">
        <text>beta-D-fructose 1-phosphate + H2O = D-fructose + phosphate</text>
        <dbReference type="Rhea" id="RHEA:35603"/>
        <dbReference type="ChEBI" id="CHEBI:15377"/>
        <dbReference type="ChEBI" id="CHEBI:37721"/>
        <dbReference type="ChEBI" id="CHEBI:43474"/>
        <dbReference type="ChEBI" id="CHEBI:138881"/>
    </reaction>
</comment>
<dbReference type="GO" id="GO:0016462">
    <property type="term" value="F:pyrophosphatase activity"/>
    <property type="evidence" value="ECO:0007669"/>
    <property type="project" value="UniProtKB-ARBA"/>
</dbReference>
<dbReference type="Gene3D" id="3.40.50.10880">
    <property type="entry name" value="Uncharacterised protein PF01937, DUF89, domain 3"/>
    <property type="match status" value="1"/>
</dbReference>
<dbReference type="GO" id="GO:0032259">
    <property type="term" value="P:methylation"/>
    <property type="evidence" value="ECO:0007669"/>
    <property type="project" value="UniProtKB-KW"/>
</dbReference>
<keyword evidence="4" id="KW-0533">Nickel</keyword>
<dbReference type="Pfam" id="PF01937">
    <property type="entry name" value="ARMT1-like_dom"/>
    <property type="match status" value="1"/>
</dbReference>
<comment type="function">
    <text evidence="8 10">Metal-dependent phosphatase that shows phosphatase activity against several substrates, including fructose-1-phosphate and fructose-6-phosphate. Its preference for fructose-1-phosphate, a strong glycating agent that causes DNA damage rather than a canonical yeast metabolite, suggests a damage-control function in hexose phosphate metabolism. Has also been shown to have O-methyltransferase activity that methylates glutamate residues of target proteins to form gamma-glutamyl methyl ester residues. Possibly methylates PCNA, suggesting it is involved in the DNA damage response.</text>
</comment>
<accession>V4C4D3</accession>
<dbReference type="InterPro" id="IPR036075">
    <property type="entry name" value="ARMT-1-like_metal-bd_sf"/>
</dbReference>
<keyword evidence="5 10" id="KW-0479">Metal-binding</keyword>
<evidence type="ECO:0000256" key="4">
    <source>
        <dbReference type="ARBA" id="ARBA00022596"/>
    </source>
</evidence>
<protein>
    <recommendedName>
        <fullName evidence="10">Sugar phosphate phosphatase</fullName>
        <ecNumber evidence="10">2.1.1.-</ecNumber>
        <ecNumber evidence="10">3.1.3.-</ecNumber>
    </recommendedName>
</protein>
<evidence type="ECO:0000256" key="1">
    <source>
        <dbReference type="ARBA" id="ARBA00000807"/>
    </source>
</evidence>
<dbReference type="HOGENOM" id="CLU_030117_2_1_1"/>
<dbReference type="GO" id="GO:0046872">
    <property type="term" value="F:metal ion binding"/>
    <property type="evidence" value="ECO:0007669"/>
    <property type="project" value="UniProtKB-UniRule"/>
</dbReference>
<keyword evidence="13" id="KW-1185">Reference proteome</keyword>
<keyword evidence="6 10" id="KW-0378">Hydrolase</keyword>
<dbReference type="STRING" id="225164.V4C4D3"/>
<name>V4C4D3_LOTGI</name>
<dbReference type="Gene3D" id="1.20.930.60">
    <property type="match status" value="1"/>
</dbReference>
<dbReference type="GO" id="GO:0103026">
    <property type="term" value="F:fructose-1-phosphatase activity"/>
    <property type="evidence" value="ECO:0007669"/>
    <property type="project" value="RHEA"/>
</dbReference>
<dbReference type="OrthoDB" id="541375at2759"/>
<dbReference type="InterPro" id="IPR039763">
    <property type="entry name" value="ARMT1"/>
</dbReference>
<dbReference type="EC" id="2.1.1.-" evidence="10"/>
<dbReference type="Proteomes" id="UP000030746">
    <property type="component" value="Unassembled WGS sequence"/>
</dbReference>
<comment type="similarity">
    <text evidence="3 10">Belongs to the damage-control phosphatase family. Sugar phosphate phosphatase III subfamily.</text>
</comment>
<evidence type="ECO:0000256" key="5">
    <source>
        <dbReference type="ARBA" id="ARBA00022723"/>
    </source>
</evidence>
<dbReference type="GeneID" id="20244267"/>
<comment type="cofactor">
    <cofactor evidence="10">
        <name>Mn(2+)</name>
        <dbReference type="ChEBI" id="CHEBI:29035"/>
    </cofactor>
    <cofactor evidence="10">
        <name>Ni(2+)</name>
        <dbReference type="ChEBI" id="CHEBI:49786"/>
    </cofactor>
</comment>
<comment type="catalytic activity">
    <reaction evidence="9 10">
        <text>beta-D-fructose 6-phosphate = dihydroxyacetone + D-glyceraldehyde 3-phosphate</text>
        <dbReference type="Rhea" id="RHEA:28002"/>
        <dbReference type="ChEBI" id="CHEBI:16016"/>
        <dbReference type="ChEBI" id="CHEBI:57634"/>
        <dbReference type="ChEBI" id="CHEBI:59776"/>
    </reaction>
</comment>
<dbReference type="GO" id="GO:0030643">
    <property type="term" value="P:intracellular phosphate ion homeostasis"/>
    <property type="evidence" value="ECO:0007669"/>
    <property type="project" value="UniProtKB-ARBA"/>
</dbReference>
<comment type="catalytic activity">
    <reaction evidence="1 10">
        <text>L-glutamyl-[protein] + S-adenosyl-L-methionine = [protein]-L-glutamate 5-O-methyl ester + S-adenosyl-L-homocysteine</text>
        <dbReference type="Rhea" id="RHEA:24452"/>
        <dbReference type="Rhea" id="RHEA-COMP:10208"/>
        <dbReference type="Rhea" id="RHEA-COMP:10311"/>
        <dbReference type="ChEBI" id="CHEBI:29973"/>
        <dbReference type="ChEBI" id="CHEBI:57856"/>
        <dbReference type="ChEBI" id="CHEBI:59789"/>
        <dbReference type="ChEBI" id="CHEBI:82795"/>
    </reaction>
</comment>
<dbReference type="InterPro" id="IPR002791">
    <property type="entry name" value="ARMT1-like_metal-bd"/>
</dbReference>
<keyword evidence="10" id="KW-0808">Transferase</keyword>
<dbReference type="FunFam" id="3.40.50.10880:FF:000005">
    <property type="entry name" value="DUF89-domain-containing protein"/>
    <property type="match status" value="1"/>
</dbReference>
<feature type="domain" description="Damage-control phosphatase ARMT1-like metal-binding" evidence="11">
    <location>
        <begin position="29"/>
        <end position="417"/>
    </location>
</feature>
<evidence type="ECO:0000256" key="10">
    <source>
        <dbReference type="RuleBase" id="RU367030"/>
    </source>
</evidence>
<dbReference type="RefSeq" id="XP_009052759.1">
    <property type="nucleotide sequence ID" value="XM_009054511.1"/>
</dbReference>
<evidence type="ECO:0000256" key="2">
    <source>
        <dbReference type="ARBA" id="ARBA00001326"/>
    </source>
</evidence>
<keyword evidence="7 10" id="KW-0464">Manganese</keyword>
<gene>
    <name evidence="12" type="ORF">LOTGIDRAFT_178238</name>
</gene>
<sequence length="442" mass="50435">MAAENGTKEENALPPPLSAKFKESFAFVTIKDRLPVILSKVADTVHRKKNNLGAELGNEKAEDLKGIAGEISKLRYEIQTDKDVVALEDTRGDVDIWNEVLKNLTKQNNNQPPRWFSAAWLYLECYMYRRIQQSVELSKYMNEYDVFEDQKKNAYVTSVPAIQTLLTYLLTSVENIPVDSNKLQPLFSQLIQVALWGNKCDLSISASMENSQTSCILDQLHSLEPFILLNHTQQLWNHLQKTGKCRIDIVLDNAGFELITDLCLAEFLLSSNMASEIHFHGKAFPWFVSDVTSDDFLWTLESLASTNNLALSRFGTKWQQRIQDGTWVLHFDKFWTTPYVFEEMKSKCLTLHSELSKASLIIFKGDLNYRKLVGDLNWDTTVSFERSLQGFHPAPLVSLRALKCDVVVGLKPGQGEETKVKDESWMINGNWSVICFCDKQLK</sequence>
<evidence type="ECO:0000256" key="7">
    <source>
        <dbReference type="ARBA" id="ARBA00023211"/>
    </source>
</evidence>
<dbReference type="EC" id="3.1.3.-" evidence="10"/>
<evidence type="ECO:0000313" key="13">
    <source>
        <dbReference type="Proteomes" id="UP000030746"/>
    </source>
</evidence>
<evidence type="ECO:0000259" key="11">
    <source>
        <dbReference type="Pfam" id="PF01937"/>
    </source>
</evidence>
<dbReference type="SUPFAM" id="SSF111321">
    <property type="entry name" value="AF1104-like"/>
    <property type="match status" value="1"/>
</dbReference>
<dbReference type="CTD" id="20244267"/>
<evidence type="ECO:0000256" key="9">
    <source>
        <dbReference type="ARBA" id="ARBA00048809"/>
    </source>
</evidence>
<organism evidence="12 13">
    <name type="scientific">Lottia gigantea</name>
    <name type="common">Giant owl limpet</name>
    <dbReference type="NCBI Taxonomy" id="225164"/>
    <lineage>
        <taxon>Eukaryota</taxon>
        <taxon>Metazoa</taxon>
        <taxon>Spiralia</taxon>
        <taxon>Lophotrochozoa</taxon>
        <taxon>Mollusca</taxon>
        <taxon>Gastropoda</taxon>
        <taxon>Patellogastropoda</taxon>
        <taxon>Lottioidea</taxon>
        <taxon>Lottiidae</taxon>
        <taxon>Lottia</taxon>
    </lineage>
</organism>
<evidence type="ECO:0000256" key="3">
    <source>
        <dbReference type="ARBA" id="ARBA00009519"/>
    </source>
</evidence>
<dbReference type="GO" id="GO:0097023">
    <property type="term" value="F:fructose 6-phosphate aldolase activity"/>
    <property type="evidence" value="ECO:0007669"/>
    <property type="project" value="RHEA"/>
</dbReference>
<dbReference type="AlphaFoldDB" id="V4C4D3"/>
<dbReference type="GO" id="GO:0005634">
    <property type="term" value="C:nucleus"/>
    <property type="evidence" value="ECO:0007669"/>
    <property type="project" value="TreeGrafter"/>
</dbReference>
<dbReference type="OMA" id="IFARQKM"/>
<evidence type="ECO:0000256" key="6">
    <source>
        <dbReference type="ARBA" id="ARBA00022801"/>
    </source>
</evidence>
<comment type="domain">
    <text evidence="10">Subfamily III proteins have a conserved RTxK motif about 40-50 residues from the C-terminus; the threonine may be replaced by serine or cysteine.</text>
</comment>
<evidence type="ECO:0000256" key="8">
    <source>
        <dbReference type="ARBA" id="ARBA00045980"/>
    </source>
</evidence>
<keyword evidence="10" id="KW-0489">Methyltransferase</keyword>